<evidence type="ECO:0000259" key="6">
    <source>
        <dbReference type="PROSITE" id="PS50262"/>
    </source>
</evidence>
<name>A0ABP1QIX8_9HEXA</name>
<dbReference type="SUPFAM" id="SSF81321">
    <property type="entry name" value="Family A G protein-coupled receptor-like"/>
    <property type="match status" value="1"/>
</dbReference>
<proteinExistence type="predicted"/>
<reference evidence="7 8" key="1">
    <citation type="submission" date="2024-08" db="EMBL/GenBank/DDBJ databases">
        <authorList>
            <person name="Cucini C."/>
            <person name="Frati F."/>
        </authorList>
    </citation>
    <scope>NUCLEOTIDE SEQUENCE [LARGE SCALE GENOMIC DNA]</scope>
</reference>
<gene>
    <name evidence="7" type="ORF">ODALV1_LOCUS9829</name>
</gene>
<evidence type="ECO:0000256" key="3">
    <source>
        <dbReference type="ARBA" id="ARBA00022989"/>
    </source>
</evidence>
<evidence type="ECO:0000256" key="4">
    <source>
        <dbReference type="ARBA" id="ARBA00023136"/>
    </source>
</evidence>
<dbReference type="InterPro" id="IPR052954">
    <property type="entry name" value="GPCR-Ligand_Int"/>
</dbReference>
<comment type="subcellular location">
    <subcellularLocation>
        <location evidence="1">Membrane</location>
    </subcellularLocation>
</comment>
<dbReference type="PANTHER" id="PTHR46641:SF2">
    <property type="entry name" value="FMRFAMIDE RECEPTOR"/>
    <property type="match status" value="1"/>
</dbReference>
<sequence>MNQSSSQFLSFFSCLVVNIPDHGSSKGKDCVNYSDSLICIQCDHQLAGFLGGEDIEDVEGTGHLICFVMWIIIVIVGSFGFSTNILIILVIRGKGKAKGSHFHFLVGCLAVFDTLNCTFAILGFTSFITCYEGWSNCGSYMTTNWIHITNLIFFFTRSLSCHMTVVITIYSYLGIIYPLRSREWFTWRRVKLFPLAVIMISIIFNIPRVGTPYVSENILEEQDIIFTSIRGYKYLSLMRLWWYNFWYEKLFAVHDQLDFVLPLPLLMAVNIMSYRTVKKLGKVRKQLTLTQASGVQPVKMFIPVVTFLLVSNVIAMAGFVMAHINGVLYREVYLASLLWCAFNSSPNFVIYYVRGSQFREDTRKFFGKLARR</sequence>
<feature type="transmembrane region" description="Helical" evidence="5">
    <location>
        <begin position="192"/>
        <end position="210"/>
    </location>
</feature>
<feature type="transmembrane region" description="Helical" evidence="5">
    <location>
        <begin position="102"/>
        <end position="128"/>
    </location>
</feature>
<feature type="transmembrane region" description="Helical" evidence="5">
    <location>
        <begin position="259"/>
        <end position="277"/>
    </location>
</feature>
<evidence type="ECO:0000256" key="1">
    <source>
        <dbReference type="ARBA" id="ARBA00004370"/>
    </source>
</evidence>
<feature type="domain" description="G-protein coupled receptors family 1 profile" evidence="6">
    <location>
        <begin position="83"/>
        <end position="351"/>
    </location>
</feature>
<feature type="transmembrane region" description="Helical" evidence="5">
    <location>
        <begin position="67"/>
        <end position="90"/>
    </location>
</feature>
<accession>A0ABP1QIX8</accession>
<dbReference type="EMBL" id="CAXLJM020000030">
    <property type="protein sequence ID" value="CAL8098099.1"/>
    <property type="molecule type" value="Genomic_DNA"/>
</dbReference>
<feature type="transmembrane region" description="Helical" evidence="5">
    <location>
        <begin position="332"/>
        <end position="353"/>
    </location>
</feature>
<keyword evidence="3 5" id="KW-1133">Transmembrane helix</keyword>
<keyword evidence="4 5" id="KW-0472">Membrane</keyword>
<dbReference type="PANTHER" id="PTHR46641">
    <property type="entry name" value="FMRFAMIDE RECEPTOR-RELATED"/>
    <property type="match status" value="1"/>
</dbReference>
<keyword evidence="8" id="KW-1185">Reference proteome</keyword>
<feature type="transmembrane region" description="Helical" evidence="5">
    <location>
        <begin position="298"/>
        <end position="320"/>
    </location>
</feature>
<evidence type="ECO:0000256" key="2">
    <source>
        <dbReference type="ARBA" id="ARBA00022692"/>
    </source>
</evidence>
<evidence type="ECO:0000313" key="7">
    <source>
        <dbReference type="EMBL" id="CAL8098099.1"/>
    </source>
</evidence>
<dbReference type="Gene3D" id="1.20.1070.10">
    <property type="entry name" value="Rhodopsin 7-helix transmembrane proteins"/>
    <property type="match status" value="1"/>
</dbReference>
<protein>
    <recommendedName>
        <fullName evidence="6">G-protein coupled receptors family 1 profile domain-containing protein</fullName>
    </recommendedName>
</protein>
<organism evidence="7 8">
    <name type="scientific">Orchesella dallaii</name>
    <dbReference type="NCBI Taxonomy" id="48710"/>
    <lineage>
        <taxon>Eukaryota</taxon>
        <taxon>Metazoa</taxon>
        <taxon>Ecdysozoa</taxon>
        <taxon>Arthropoda</taxon>
        <taxon>Hexapoda</taxon>
        <taxon>Collembola</taxon>
        <taxon>Entomobryomorpha</taxon>
        <taxon>Entomobryoidea</taxon>
        <taxon>Orchesellidae</taxon>
        <taxon>Orchesellinae</taxon>
        <taxon>Orchesella</taxon>
    </lineage>
</organism>
<dbReference type="PROSITE" id="PS50262">
    <property type="entry name" value="G_PROTEIN_RECEP_F1_2"/>
    <property type="match status" value="1"/>
</dbReference>
<evidence type="ECO:0000313" key="8">
    <source>
        <dbReference type="Proteomes" id="UP001642540"/>
    </source>
</evidence>
<keyword evidence="2 5" id="KW-0812">Transmembrane</keyword>
<comment type="caution">
    <text evidence="7">The sequence shown here is derived from an EMBL/GenBank/DDBJ whole genome shotgun (WGS) entry which is preliminary data.</text>
</comment>
<dbReference type="InterPro" id="IPR017452">
    <property type="entry name" value="GPCR_Rhodpsn_7TM"/>
</dbReference>
<dbReference type="Proteomes" id="UP001642540">
    <property type="component" value="Unassembled WGS sequence"/>
</dbReference>
<evidence type="ECO:0000256" key="5">
    <source>
        <dbReference type="SAM" id="Phobius"/>
    </source>
</evidence>